<name>A0A9X3MT60_9ACTN</name>
<feature type="transmembrane region" description="Helical" evidence="1">
    <location>
        <begin position="28"/>
        <end position="51"/>
    </location>
</feature>
<gene>
    <name evidence="2" type="ORF">OM076_14055</name>
</gene>
<proteinExistence type="predicted"/>
<dbReference type="AlphaFoldDB" id="A0A9X3MT60"/>
<accession>A0A9X3MT60</accession>
<keyword evidence="1" id="KW-1133">Transmembrane helix</keyword>
<organism evidence="2 3">
    <name type="scientific">Solirubrobacter ginsenosidimutans</name>
    <dbReference type="NCBI Taxonomy" id="490573"/>
    <lineage>
        <taxon>Bacteria</taxon>
        <taxon>Bacillati</taxon>
        <taxon>Actinomycetota</taxon>
        <taxon>Thermoleophilia</taxon>
        <taxon>Solirubrobacterales</taxon>
        <taxon>Solirubrobacteraceae</taxon>
        <taxon>Solirubrobacter</taxon>
    </lineage>
</organism>
<dbReference type="Proteomes" id="UP001149140">
    <property type="component" value="Unassembled WGS sequence"/>
</dbReference>
<protein>
    <recommendedName>
        <fullName evidence="4">Pilus assembly protein TadE</fullName>
    </recommendedName>
</protein>
<keyword evidence="1" id="KW-0472">Membrane</keyword>
<evidence type="ECO:0000313" key="3">
    <source>
        <dbReference type="Proteomes" id="UP001149140"/>
    </source>
</evidence>
<dbReference type="EMBL" id="JAPDOD010000012">
    <property type="protein sequence ID" value="MDA0161396.1"/>
    <property type="molecule type" value="Genomic_DNA"/>
</dbReference>
<evidence type="ECO:0008006" key="4">
    <source>
        <dbReference type="Google" id="ProtNLM"/>
    </source>
</evidence>
<keyword evidence="1" id="KW-0812">Transmembrane</keyword>
<reference evidence="2" key="1">
    <citation type="submission" date="2022-10" db="EMBL/GenBank/DDBJ databases">
        <title>The WGS of Solirubrobacter ginsenosidimutans DSM 21036.</title>
        <authorList>
            <person name="Jiang Z."/>
        </authorList>
    </citation>
    <scope>NUCLEOTIDE SEQUENCE</scope>
    <source>
        <strain evidence="2">DSM 21036</strain>
    </source>
</reference>
<dbReference type="RefSeq" id="WP_270040606.1">
    <property type="nucleotide sequence ID" value="NZ_JAPDOD010000012.1"/>
</dbReference>
<comment type="caution">
    <text evidence="2">The sequence shown here is derived from an EMBL/GenBank/DDBJ whole genome shotgun (WGS) entry which is preliminary data.</text>
</comment>
<sequence>MPPTVPTRRVVPARFAATPGQASVELVVLLPAIFAVLAVALQAVVAGQAVWEARVAARAAARAHSLGADAAAAARSHLRRGLEPGLQVHASDDGDVRVSVRVPTVLPALKLGRISATSHFRPQDR</sequence>
<evidence type="ECO:0000256" key="1">
    <source>
        <dbReference type="SAM" id="Phobius"/>
    </source>
</evidence>
<keyword evidence="3" id="KW-1185">Reference proteome</keyword>
<evidence type="ECO:0000313" key="2">
    <source>
        <dbReference type="EMBL" id="MDA0161396.1"/>
    </source>
</evidence>